<evidence type="ECO:0000313" key="1">
    <source>
        <dbReference type="EMBL" id="ONN28009.1"/>
    </source>
</evidence>
<gene>
    <name evidence="1" type="ORF">XJ44_01135</name>
</gene>
<proteinExistence type="predicted"/>
<reference evidence="1 2" key="1">
    <citation type="submission" date="2015-06" db="EMBL/GenBank/DDBJ databases">
        <title>Genome sequencing of Thermotogales isolates from hydrothermal vents.</title>
        <authorList>
            <person name="Haverkamp T.H."/>
            <person name="Kublanov I.V."/>
            <person name="Nesbo C.L."/>
        </authorList>
    </citation>
    <scope>NUCLEOTIDE SEQUENCE [LARGE SCALE GENOMIC DNA]</scope>
    <source>
        <strain evidence="2">ik275mar</strain>
    </source>
</reference>
<dbReference type="Proteomes" id="UP000242616">
    <property type="component" value="Unassembled WGS sequence"/>
</dbReference>
<evidence type="ECO:0008006" key="3">
    <source>
        <dbReference type="Google" id="ProtNLM"/>
    </source>
</evidence>
<keyword evidence="2" id="KW-1185">Reference proteome</keyword>
<comment type="caution">
    <text evidence="1">The sequence shown here is derived from an EMBL/GenBank/DDBJ whole genome shotgun (WGS) entry which is preliminary data.</text>
</comment>
<name>A0ABX3IL41_9BACT</name>
<sequence length="212" mass="24126">MKRVVMIFALLLSLSIFSFTLNQSTWLGLRYLKPADTNLMNNYSLLQNFVMFFGYEKNVDPQHNSPVAYGFSLFANFDPDKEYLVRGLGFDFNVKIFGVTLFNVGEKLQLGFQGEVLLQKEIFQKISGSSTSLSDFESVNFEHYNKIVISSIALKPGIRCDFVLSKNIYLSGRLYYSIQFYTGSKTETGKDVSIELEPENSLNLDFALSIPF</sequence>
<accession>A0ABX3IL41</accession>
<dbReference type="RefSeq" id="WP_077197792.1">
    <property type="nucleotide sequence ID" value="NZ_LBFC01000003.1"/>
</dbReference>
<organism evidence="1 2">
    <name type="scientific">Thermosipho affectus</name>
    <dbReference type="NCBI Taxonomy" id="660294"/>
    <lineage>
        <taxon>Bacteria</taxon>
        <taxon>Thermotogati</taxon>
        <taxon>Thermotogota</taxon>
        <taxon>Thermotogae</taxon>
        <taxon>Thermotogales</taxon>
        <taxon>Fervidobacteriaceae</taxon>
        <taxon>Thermosipho</taxon>
    </lineage>
</organism>
<protein>
    <recommendedName>
        <fullName evidence="3">Outer membrane protein beta-barrel domain-containing protein</fullName>
    </recommendedName>
</protein>
<dbReference type="EMBL" id="LBFC01000003">
    <property type="protein sequence ID" value="ONN28009.1"/>
    <property type="molecule type" value="Genomic_DNA"/>
</dbReference>
<evidence type="ECO:0000313" key="2">
    <source>
        <dbReference type="Proteomes" id="UP000242616"/>
    </source>
</evidence>